<dbReference type="InterPro" id="IPR013216">
    <property type="entry name" value="Methyltransf_11"/>
</dbReference>
<dbReference type="NCBIfam" id="TIGR01720">
    <property type="entry name" value="NRPS-para261"/>
    <property type="match status" value="2"/>
</dbReference>
<dbReference type="Gene3D" id="3.30.300.30">
    <property type="match status" value="2"/>
</dbReference>
<evidence type="ECO:0000313" key="2">
    <source>
        <dbReference type="EMBL" id="MCC9020709.1"/>
    </source>
</evidence>
<dbReference type="SUPFAM" id="SSF52777">
    <property type="entry name" value="CoA-dependent acyltransferases"/>
    <property type="match status" value="10"/>
</dbReference>
<feature type="domain" description="Carrier" evidence="1">
    <location>
        <begin position="2837"/>
        <end position="2911"/>
    </location>
</feature>
<dbReference type="InterPro" id="IPR023213">
    <property type="entry name" value="CAT-like_dom_sf"/>
</dbReference>
<dbReference type="SUPFAM" id="SSF53335">
    <property type="entry name" value="S-adenosyl-L-methionine-dependent methyltransferases"/>
    <property type="match status" value="1"/>
</dbReference>
<dbReference type="InterPro" id="IPR020845">
    <property type="entry name" value="AMP-binding_CS"/>
</dbReference>
<dbReference type="Pfam" id="PF13193">
    <property type="entry name" value="AMP-binding_C"/>
    <property type="match status" value="2"/>
</dbReference>
<dbReference type="Gene3D" id="3.40.50.150">
    <property type="entry name" value="Vaccinia Virus protein VP39"/>
    <property type="match status" value="1"/>
</dbReference>
<name>A0ABS8M7B4_9FLAO</name>
<dbReference type="SUPFAM" id="SSF47336">
    <property type="entry name" value="ACP-like"/>
    <property type="match status" value="2"/>
</dbReference>
<dbReference type="CDD" id="cd19543">
    <property type="entry name" value="DCL_NRPS"/>
    <property type="match status" value="2"/>
</dbReference>
<dbReference type="CDD" id="cd19534">
    <property type="entry name" value="E_NRPS"/>
    <property type="match status" value="2"/>
</dbReference>
<dbReference type="PROSITE" id="PS00455">
    <property type="entry name" value="AMP_BINDING"/>
    <property type="match status" value="1"/>
</dbReference>
<dbReference type="CDD" id="cd02440">
    <property type="entry name" value="AdoMet_MTases"/>
    <property type="match status" value="1"/>
</dbReference>
<dbReference type="Gene3D" id="3.40.50.980">
    <property type="match status" value="4"/>
</dbReference>
<reference evidence="2" key="1">
    <citation type="submission" date="2021-11" db="EMBL/GenBank/DDBJ databases">
        <title>Description of novel Flavobacterium species.</title>
        <authorList>
            <person name="Saticioglu I.B."/>
            <person name="Ay H."/>
            <person name="Altun S."/>
            <person name="Duman M."/>
        </authorList>
    </citation>
    <scope>NUCLEOTIDE SEQUENCE</scope>
    <source>
        <strain evidence="2">F-126</strain>
    </source>
</reference>
<dbReference type="PROSITE" id="PS50075">
    <property type="entry name" value="CARRIER"/>
    <property type="match status" value="2"/>
</dbReference>
<dbReference type="Gene3D" id="3.30.559.10">
    <property type="entry name" value="Chloramphenicol acetyltransferase-like domain"/>
    <property type="match status" value="5"/>
</dbReference>
<dbReference type="InterPro" id="IPR000873">
    <property type="entry name" value="AMP-dep_synth/lig_dom"/>
</dbReference>
<dbReference type="CDD" id="cd19531">
    <property type="entry name" value="LCL_NRPS-like"/>
    <property type="match status" value="1"/>
</dbReference>
<dbReference type="InterPro" id="IPR045851">
    <property type="entry name" value="AMP-bd_C_sf"/>
</dbReference>
<dbReference type="Gene3D" id="1.10.1200.10">
    <property type="entry name" value="ACP-like"/>
    <property type="match status" value="2"/>
</dbReference>
<dbReference type="Proteomes" id="UP001430700">
    <property type="component" value="Unassembled WGS sequence"/>
</dbReference>
<dbReference type="Pfam" id="PF00550">
    <property type="entry name" value="PP-binding"/>
    <property type="match status" value="2"/>
</dbReference>
<dbReference type="Gene3D" id="2.30.38.10">
    <property type="entry name" value="Luciferase, Domain 3"/>
    <property type="match status" value="2"/>
</dbReference>
<dbReference type="Pfam" id="PF00668">
    <property type="entry name" value="Condensation"/>
    <property type="match status" value="5"/>
</dbReference>
<protein>
    <submittedName>
        <fullName evidence="2">Amino acid adenylation domain-containing protein</fullName>
    </submittedName>
</protein>
<dbReference type="Pfam" id="PF00501">
    <property type="entry name" value="AMP-binding"/>
    <property type="match status" value="2"/>
</dbReference>
<dbReference type="InterPro" id="IPR009081">
    <property type="entry name" value="PP-bd_ACP"/>
</dbReference>
<dbReference type="Gene3D" id="3.30.559.30">
    <property type="entry name" value="Nonribosomal peptide synthetase, condensation domain"/>
    <property type="match status" value="5"/>
</dbReference>
<proteinExistence type="predicted"/>
<evidence type="ECO:0000313" key="3">
    <source>
        <dbReference type="Proteomes" id="UP001430700"/>
    </source>
</evidence>
<dbReference type="NCBIfam" id="NF003417">
    <property type="entry name" value="PRK04813.1"/>
    <property type="match status" value="3"/>
</dbReference>
<dbReference type="CDD" id="cd05930">
    <property type="entry name" value="A_NRPS"/>
    <property type="match status" value="1"/>
</dbReference>
<sequence>MDKLIAQLLENGVYLSKIGDKLNIEFNSDSIPDDLLYKVKKNKNALLEHLSREDIKSNYEDITPVKGLEQFKLSSGQRRLWILSQFEGGSLAYNLPGSTYLKEGIEIENFKRAIDSTIDRHEILRTVFREEESGEIGQRILEREDLNFSIEYMDFRKEEDKKGKTEDYITADAYRAFDLEKGPLLRAALLHVEEEEYLFYFNMHHIISDGWSNEVLSRDVFKYYEAYKADKEPDLKELKIQYKDYSAWQLAQLNQESFKAHREYWLDKLSGELPLLDLPSTKQRPQVKTYNGHGLATYLDKATTTKLKGYIQKNGGSLFMSLLASWKVLMYRYTSEKDIIIGSPVAGRDHADLEDQIGFYVNTLALRNEVDPQESFNHFYQSVKEHTLKSYNHQMYPFDRLAEELGLQRDTGRSPIFDISITYHNIKENEDLEISDDTVINQVSDNGPLKVKNDIELHFGEVGDYIYFKLIFNVDVYEREMIERLMKHFKNLLNSILSYPDEKIAQINYLSEEEKNELLVTFNDTVVSYPKDKTIVDLFEEQVAKAPDNIAIVFEDIELTYQELNERSNQLANLLRENYGITTEDLVGIQLDRTEWAIITVLAILKAGGAYVPIDPENPSSRKEQIVKDISLKLLITEANFIYDMDFYEGELFAIDVEFVPEDYSVEKCPGKIAPDNLAYVIHTSGSTGNPKGVMIEHHSLVDLSYWQKCYFNLDVPKKISQMGSFSFDASVGESVMALTNGGTLTLIRKENFSQLVEIINEQNIDVVVTVPSLLKQLDPEKLIARPTIVSVGEKCSSELYQRWTEKCHFVNGYGPTEYTVYSHAWHGIVDSLSVPIGKSRQNLKTYILDTDRELTPLGVPGEMYLSGPGLARAYLNNRWKTFSSFVPNYFYLDEIYVDRGEISNTAFKKIEAPQYLTVKEINERLDYGLSTEEIIFEIEKNFEGKLKNEAIQLIKDNNLEKEFTSTFLRYYYEGMFDNYKAQSISWEVFLKLTNNLAPLSKGIDLGCGSGELVRSINANGTYHITGIDANPFFVKKLINDKINGILCRIDMPVNVFLKESKLQANSMDFVVSTLTLDRVQYPSNLVRNMSMLLREGGRFILGTLLPIVAHEDGENQSAFDYTKQENRITPGLSEKEDRYYLVEMLLKAGIADIELFQTKIQVSSKNGMQDYTLFIFCGNKQEKTQVDLNYTRMYKTGDLGRWLSDGNIEFIGRKDDQIKIRGHRIELGEIEHALVKHEAVSQSVVVARENESGEKELVAYIVSNVAQNASDLRTYLKQLVPEYMLPVHFVQLEAIPLNTSGKIDKKALPDPEGAGLSSGVEYVAPGTEQEKVLVSVWSAVLKKEGIGIKDSFYNLGGDSIKSIQVVARLKQQGYRLKVEHLLRTPILEDLAGLMELTTQVSDQSEVSGAVVLTPIQEWFFKSEEIQAHEYFNQSVLLYSKEELDSSILEKSIEDLTRHHDALRMVYKQNQGVWEQFNGAVSPNRCMIHFYDLRESENAQAEMAQLGEALQSSINLSEGPLLKVAHFRLKDGDRLGLIVHHLVVDGVSWRILLEDLSSLYSGYKEGEKIALPAKTDSFQRWALLQKEYASGSKLEKERVYWQQVCDHQIAGLAQDKAVEEGRAAVIDSSESFALDQHTTGLLQTRVHGVYNTEINDVLLTGLGLALKEVLSAARSVLQMEGHGREEIIDGVDISRTVGWFTTVYPFVLDVSGSGTGNEAAHLVAVKEALRRLPNKGIGYGILTHLSQERLESTLVPEITFNYLGDFGVNVSNEEDSLFEYASEHMGSETSKENKMNTILDVSGMLVKGELGISIRYSGLRYDAATIKKLAGSYKKHLEFLIEELAKSKEQHLTPSDLTFQGLSGAELLELNTDNTLEDVYELSPLQEGIYYHWLAEDSSSLYFEQTSYRVRAKVLDIDKLAIAYQGLTARHAVLRSSFSTEYAGRSLQIVRKEVANNFTYQKLDGSADQDLQVALIKQQDRERGFDLGSGSQMRLQVVDLSQGEYEFIWSHHHILMDGWCVSVLINDFNELLSAAIKGSTADLSPVIPYSNYINWLKTINREHSLGYWKECLKGYAVPAEIPFKTRAVDTTYVEYSEHFEIGGAVFKQVDTLCTALGITHNTFMQGVWGYLLSRYNNTSDVVFGAVVSGRPADLAGVEDMIGLFINTIPVRVKYDVDTTAADLLKMLQEQSIQGTSHHYMNLSEVQSQSEPGMDLINNIIIFENYAVKELENEGVFNSQEEEEGFALDSVEVIAQSNYDFNIIVIPSAFSLKIDIRYDSNRYDTASLKQLVNHIDTVIKAFAQNADQSLTALDYLSEEEKHKLLFTFNDTTAIYPKDKTIVDLFEEQVEKTPNKVALVFEGKEISYNELNKRSNQLAHYLKNNYKIRPDDLIGFQLERNENMIITILAILKAGAGYIPIDLDFPEEKIKYIANDSKCSLIIDKSKLDVFIAESLSYQKTNLLKELSPDNLIYAIYTSGSTGLPKGVLIEHRSIIAHIFNVKNLYGVSAESRFLQFFNVAFDAAAQEIFTTLCFGASLYIKTHNVDPEYIYGLISKYKITHADFSTAFFNSFITTFNSETFSHKLEFCAIGGEKLEKGIFEKHWHNISNFTKEFYNVYGPTETTLTATWFPIMLQGKLAKFENTIPIGRSYAGRQVLILDKNQNLLPIGVIGEICIGGNSLARGYLNQEALTKEKFVANPFKAGERLYKTGDLGRWLPDGNIEFIGRKDDQVKIRGYRIELGEIEHALVKHEAVNQGVVVARENESGEKELVAYIVSNVEQNTSDLRAYLKQSLPEYMLPAYFVQLEAIPLTANGKIDKKALPNPEAMGLSSGVEYAAPVTEQEKVLVSVWSEVLKKEGIGIKDSFYNLGGDSIKSIQVVARLKQQGYRLKVEQLLSTPVLGELTGLMELTTQVSDQSEVSGAVVLTPIQEWFFKSEEIQAHEYFNQSVLLYSKEELDGSILEKSIEDLTRHHDALRMVYKQNQGVWEQFNGAVSSNRCMIHFYDLRESENAQAEMAQLGEALQSSINLSEGPLLRVAHFRLKDGDRLGLIVHHLVVDGVSWRILLEDLSSLYSGYMEGAKTVLPAKTDSFQRWALLQKEYASGSKLEKERVYWQQVCDHQIAGLAQDKAVEEGRAAVIDSSESFALDQHTTGLLQTRVHGVYNTEINDVLLTGLGLALKEVLSAARSVLQMEGHGREEIIDGVDISRTVGWFTTVYPFVLDVSGSGNEAAHLVAVKEALRRLPNKGIGYGILTHLSEERLESTLVPEITFNYLGDFGVNVSNEEDSLFEYASEHMGSDTSKENKKDTILDVSGMLVKGELGISIRYSGLRYDAATIKSLAGSYKKHLEFLIEELAKSKEQHLTPSDLTFQGLSGAELLELNADNTLEDVYELSPLQEGIYYHWLAEDSSSLYFEQTSYRVRAKVLDIDKLAIAYQGLTARHAVLRTSFSTEYAGRSLQIVRKEVASNFTYQKLDGSADQDLQVALIKQQDRERGFDLGSGSQMRLQVVDLSQGEYEFIWSSHHILMDGWCVSVLINDFNELLSAAIKGSTADLPPVIPYSNYINWLSAIDREHSLGYWKEYLKGYAVPAEIPFKTRAVDTTYDECSERLEIGGAVFKQVDTLCSTLGITHNTFVQGVWGYLLSRYNNTSDVVFGAVVSGRPADLAGVEDMIGLFSNTIPVRVKYDVDTTPADLLKMLQEQSIQGTSHHYMNLSEVQSQSELGMDLMNHIMIFENYVAKELKSEGLLNTQSEEGLILQAMEVFEQTNYDFNLTVHSTSTSITINIKYNQNYYSMPLIGRVINHLNGVVNKFVEYPTQALNI</sequence>
<dbReference type="InterPro" id="IPR036736">
    <property type="entry name" value="ACP-like_sf"/>
</dbReference>
<gene>
    <name evidence="2" type="ORF">LNQ34_23350</name>
</gene>
<dbReference type="PANTHER" id="PTHR45398:SF1">
    <property type="entry name" value="ENZYME, PUTATIVE (JCVI)-RELATED"/>
    <property type="match status" value="1"/>
</dbReference>
<dbReference type="InterPro" id="IPR010071">
    <property type="entry name" value="AA_adenyl_dom"/>
</dbReference>
<feature type="domain" description="Carrier" evidence="1">
    <location>
        <begin position="1325"/>
        <end position="1399"/>
    </location>
</feature>
<accession>A0ABS8M7B4</accession>
<dbReference type="PANTHER" id="PTHR45398">
    <property type="match status" value="1"/>
</dbReference>
<dbReference type="InterPro" id="IPR010060">
    <property type="entry name" value="NRPS_synth"/>
</dbReference>
<dbReference type="NCBIfam" id="TIGR01733">
    <property type="entry name" value="AA-adenyl-dom"/>
    <property type="match status" value="1"/>
</dbReference>
<dbReference type="InterPro" id="IPR025110">
    <property type="entry name" value="AMP-bd_C"/>
</dbReference>
<dbReference type="RefSeq" id="WP_230001547.1">
    <property type="nucleotide sequence ID" value="NZ_JAJJMN010000005.1"/>
</dbReference>
<evidence type="ECO:0000259" key="1">
    <source>
        <dbReference type="PROSITE" id="PS50075"/>
    </source>
</evidence>
<dbReference type="EMBL" id="JAJJMN010000005">
    <property type="protein sequence ID" value="MCC9020709.1"/>
    <property type="molecule type" value="Genomic_DNA"/>
</dbReference>
<dbReference type="InterPro" id="IPR001242">
    <property type="entry name" value="Condensation_dom"/>
</dbReference>
<dbReference type="InterPro" id="IPR042099">
    <property type="entry name" value="ANL_N_sf"/>
</dbReference>
<dbReference type="Pfam" id="PF08241">
    <property type="entry name" value="Methyltransf_11"/>
    <property type="match status" value="1"/>
</dbReference>
<organism evidence="2 3">
    <name type="scientific">Flavobacterium lipolyticum</name>
    <dbReference type="NCBI Taxonomy" id="2893754"/>
    <lineage>
        <taxon>Bacteria</taxon>
        <taxon>Pseudomonadati</taxon>
        <taxon>Bacteroidota</taxon>
        <taxon>Flavobacteriia</taxon>
        <taxon>Flavobacteriales</taxon>
        <taxon>Flavobacteriaceae</taxon>
        <taxon>Flavobacterium</taxon>
    </lineage>
</organism>
<comment type="caution">
    <text evidence="2">The sequence shown here is derived from an EMBL/GenBank/DDBJ whole genome shotgun (WGS) entry which is preliminary data.</text>
</comment>
<dbReference type="SUPFAM" id="SSF56801">
    <property type="entry name" value="Acetyl-CoA synthetase-like"/>
    <property type="match status" value="3"/>
</dbReference>
<dbReference type="InterPro" id="IPR029063">
    <property type="entry name" value="SAM-dependent_MTases_sf"/>
</dbReference>
<keyword evidence="3" id="KW-1185">Reference proteome</keyword>
<dbReference type="Gene3D" id="3.40.50.12780">
    <property type="entry name" value="N-terminal domain of ligase-like"/>
    <property type="match status" value="1"/>
</dbReference>